<accession>A0ABS9D8R1</accession>
<comment type="caution">
    <text evidence="1">The sequence shown here is derived from an EMBL/GenBank/DDBJ whole genome shotgun (WGS) entry which is preliminary data.</text>
</comment>
<dbReference type="InterPro" id="IPR012337">
    <property type="entry name" value="RNaseH-like_sf"/>
</dbReference>
<dbReference type="Gene3D" id="3.30.420.10">
    <property type="entry name" value="Ribonuclease H-like superfamily/Ribonuclease H"/>
    <property type="match status" value="1"/>
</dbReference>
<evidence type="ECO:0008006" key="3">
    <source>
        <dbReference type="Google" id="ProtNLM"/>
    </source>
</evidence>
<keyword evidence="2" id="KW-1185">Reference proteome</keyword>
<dbReference type="InterPro" id="IPR036397">
    <property type="entry name" value="RNaseH_sf"/>
</dbReference>
<name>A0ABS9D8R1_9ALTE</name>
<protein>
    <recommendedName>
        <fullName evidence="3">Exonuclease domain-containing protein</fullName>
    </recommendedName>
</protein>
<dbReference type="EMBL" id="JAKGAS010000008">
    <property type="protein sequence ID" value="MCF2949353.1"/>
    <property type="molecule type" value="Genomic_DNA"/>
</dbReference>
<sequence>MKKLFTPSIIDVEASGFGVASYPIEVGVINQSGEKFCKLVKPHTDWQHWDKQAEDLHGISRQVLLDKGVPIVQICQELNQFLSNQIVYSDGWVVDQTWMIKLFSDARVAMNFTLSPLEMILKEEQMAVWHVTKDEVCKKMNLKRHRASSDAALIQSTFVTTQQMIFPPILEAQG</sequence>
<dbReference type="RefSeq" id="WP_235313455.1">
    <property type="nucleotide sequence ID" value="NZ_JAKGAS010000008.1"/>
</dbReference>
<reference evidence="1 2" key="1">
    <citation type="submission" date="2022-01" db="EMBL/GenBank/DDBJ databases">
        <title>Paraglaciecola sp. G1-23.</title>
        <authorList>
            <person name="Jin M.S."/>
            <person name="Han D.M."/>
            <person name="Kim H.M."/>
            <person name="Jeon C.O."/>
        </authorList>
    </citation>
    <scope>NUCLEOTIDE SEQUENCE [LARGE SCALE GENOMIC DNA]</scope>
    <source>
        <strain evidence="1 2">G1-23</strain>
    </source>
</reference>
<evidence type="ECO:0000313" key="1">
    <source>
        <dbReference type="EMBL" id="MCF2949353.1"/>
    </source>
</evidence>
<dbReference type="SUPFAM" id="SSF53098">
    <property type="entry name" value="Ribonuclease H-like"/>
    <property type="match status" value="1"/>
</dbReference>
<organism evidence="1 2">
    <name type="scientific">Paraglaciecola algarum</name>
    <dbReference type="NCBI Taxonomy" id="3050085"/>
    <lineage>
        <taxon>Bacteria</taxon>
        <taxon>Pseudomonadati</taxon>
        <taxon>Pseudomonadota</taxon>
        <taxon>Gammaproteobacteria</taxon>
        <taxon>Alteromonadales</taxon>
        <taxon>Alteromonadaceae</taxon>
        <taxon>Paraglaciecola</taxon>
    </lineage>
</organism>
<dbReference type="Proteomes" id="UP001521137">
    <property type="component" value="Unassembled WGS sequence"/>
</dbReference>
<proteinExistence type="predicted"/>
<gene>
    <name evidence="1" type="ORF">L0668_14635</name>
</gene>
<evidence type="ECO:0000313" key="2">
    <source>
        <dbReference type="Proteomes" id="UP001521137"/>
    </source>
</evidence>